<organism evidence="3 4">
    <name type="scientific">Pterulicium gracile</name>
    <dbReference type="NCBI Taxonomy" id="1884261"/>
    <lineage>
        <taxon>Eukaryota</taxon>
        <taxon>Fungi</taxon>
        <taxon>Dikarya</taxon>
        <taxon>Basidiomycota</taxon>
        <taxon>Agaricomycotina</taxon>
        <taxon>Agaricomycetes</taxon>
        <taxon>Agaricomycetidae</taxon>
        <taxon>Agaricales</taxon>
        <taxon>Pleurotineae</taxon>
        <taxon>Pterulaceae</taxon>
        <taxon>Pterulicium</taxon>
    </lineage>
</organism>
<evidence type="ECO:0000259" key="2">
    <source>
        <dbReference type="Pfam" id="PF12891"/>
    </source>
</evidence>
<dbReference type="Proteomes" id="UP000305067">
    <property type="component" value="Unassembled WGS sequence"/>
</dbReference>
<keyword evidence="1" id="KW-0732">Signal</keyword>
<evidence type="ECO:0000256" key="1">
    <source>
        <dbReference type="SAM" id="SignalP"/>
    </source>
</evidence>
<dbReference type="InterPro" id="IPR017853">
    <property type="entry name" value="GH"/>
</dbReference>
<keyword evidence="3" id="KW-0378">Hydrolase</keyword>
<feature type="signal peptide" evidence="1">
    <location>
        <begin position="1"/>
        <end position="20"/>
    </location>
</feature>
<dbReference type="GO" id="GO:0016787">
    <property type="term" value="F:hydrolase activity"/>
    <property type="evidence" value="ECO:0007669"/>
    <property type="project" value="UniProtKB-KW"/>
</dbReference>
<dbReference type="Gene3D" id="3.20.20.80">
    <property type="entry name" value="Glycosidases"/>
    <property type="match status" value="1"/>
</dbReference>
<gene>
    <name evidence="3" type="ORF">BDV98DRAFT_637246</name>
</gene>
<dbReference type="AlphaFoldDB" id="A0A5C3QVT0"/>
<reference evidence="3 4" key="1">
    <citation type="journal article" date="2019" name="Nat. Ecol. Evol.">
        <title>Megaphylogeny resolves global patterns of mushroom evolution.</title>
        <authorList>
            <person name="Varga T."/>
            <person name="Krizsan K."/>
            <person name="Foldi C."/>
            <person name="Dima B."/>
            <person name="Sanchez-Garcia M."/>
            <person name="Sanchez-Ramirez S."/>
            <person name="Szollosi G.J."/>
            <person name="Szarkandi J.G."/>
            <person name="Papp V."/>
            <person name="Albert L."/>
            <person name="Andreopoulos W."/>
            <person name="Angelini C."/>
            <person name="Antonin V."/>
            <person name="Barry K.W."/>
            <person name="Bougher N.L."/>
            <person name="Buchanan P."/>
            <person name="Buyck B."/>
            <person name="Bense V."/>
            <person name="Catcheside P."/>
            <person name="Chovatia M."/>
            <person name="Cooper J."/>
            <person name="Damon W."/>
            <person name="Desjardin D."/>
            <person name="Finy P."/>
            <person name="Geml J."/>
            <person name="Haridas S."/>
            <person name="Hughes K."/>
            <person name="Justo A."/>
            <person name="Karasinski D."/>
            <person name="Kautmanova I."/>
            <person name="Kiss B."/>
            <person name="Kocsube S."/>
            <person name="Kotiranta H."/>
            <person name="LaButti K.M."/>
            <person name="Lechner B.E."/>
            <person name="Liimatainen K."/>
            <person name="Lipzen A."/>
            <person name="Lukacs Z."/>
            <person name="Mihaltcheva S."/>
            <person name="Morgado L.N."/>
            <person name="Niskanen T."/>
            <person name="Noordeloos M.E."/>
            <person name="Ohm R.A."/>
            <person name="Ortiz-Santana B."/>
            <person name="Ovrebo C."/>
            <person name="Racz N."/>
            <person name="Riley R."/>
            <person name="Savchenko A."/>
            <person name="Shiryaev A."/>
            <person name="Soop K."/>
            <person name="Spirin V."/>
            <person name="Szebenyi C."/>
            <person name="Tomsovsky M."/>
            <person name="Tulloss R.E."/>
            <person name="Uehling J."/>
            <person name="Grigoriev I.V."/>
            <person name="Vagvolgyi C."/>
            <person name="Papp T."/>
            <person name="Martin F.M."/>
            <person name="Miettinen O."/>
            <person name="Hibbett D.S."/>
            <person name="Nagy L.G."/>
        </authorList>
    </citation>
    <scope>NUCLEOTIDE SEQUENCE [LARGE SCALE GENOMIC DNA]</scope>
    <source>
        <strain evidence="3 4">CBS 309.79</strain>
    </source>
</reference>
<dbReference type="EMBL" id="ML178818">
    <property type="protein sequence ID" value="TFL04621.1"/>
    <property type="molecule type" value="Genomic_DNA"/>
</dbReference>
<feature type="chain" id="PRO_5022813065" evidence="1">
    <location>
        <begin position="21"/>
        <end position="745"/>
    </location>
</feature>
<dbReference type="Gene3D" id="2.60.120.430">
    <property type="entry name" value="Galactose-binding lectin"/>
    <property type="match status" value="1"/>
</dbReference>
<dbReference type="Pfam" id="PF12891">
    <property type="entry name" value="Glyco_hydro_44"/>
    <property type="match status" value="1"/>
</dbReference>
<dbReference type="OrthoDB" id="3180848at2759"/>
<keyword evidence="4" id="KW-1185">Reference proteome</keyword>
<proteinExistence type="predicted"/>
<dbReference type="SUPFAM" id="SSF51445">
    <property type="entry name" value="(Trans)glycosidases"/>
    <property type="match status" value="1"/>
</dbReference>
<evidence type="ECO:0000313" key="4">
    <source>
        <dbReference type="Proteomes" id="UP000305067"/>
    </source>
</evidence>
<dbReference type="InterPro" id="IPR024745">
    <property type="entry name" value="GH44_cat"/>
</dbReference>
<protein>
    <submittedName>
        <fullName evidence="3">Glycoside hydrolase family 44-domain-containing protein</fullName>
    </submittedName>
</protein>
<feature type="domain" description="Glycoside hydrolase family 44 catalytic" evidence="2">
    <location>
        <begin position="309"/>
        <end position="525"/>
    </location>
</feature>
<sequence>MVNFTRLLSFVAFVVASARADLAIYTDSAIATGWDNWSWNSEINFTATDVAQGTSSISITSQAWSAASFKSPAAFTTEYAGLKFDYPVKTPDISISFADSTGDASTPGIPLSQFPKTPGPVGWNTVLVDFAATPPNGVPLPEGHWDRINFQAAANGATYHLDNISLVSEIVVTPKFLSAEPLGDRLVAVTTEGPVDFSKLSATLNGKAVSFTARHTEVPADSPKKSITYFTLGASLSQGTLVIKAGDASFSYALPAALRTTIGTTAKVINPLVYGVNWPPSASYIKNIGVTASRWGGNAVSTYNPQGDFTNAGSDWFFQNRGHENADEWVGWVKGAGSATMLTIPGLDWVSKDSTSYSFSRTEYPNQQTWDPYNADSGNGRLANGTFVTPPPDPKRAYTPWTPAQAKTWLAGMKNKPTILFVDNEIEIASETHHDVHPELMGYDEELKRVLDFSKVAKEAQPNVQIAAPSTCSWWFYWTSVIGYTDNAAHGGQDFVPWFLDKMRAAEKTAGKRLLDWLDLHYYYQPDTSADDAPARAKRLRMTRSLWDPTYVDESWIGENPPQSQQPDATKVQLIPRIKALIEKHYPGTKYMISEWAAHGTDVIAGLVTVDSLGIFGKFGLDAATYWVHPPEGSAVATAYWLFRGYGTYFGTQSLPVTVTNGSPDLLGVYAAKGTGTGNSLVVVNKDPSKPLALNVSGLASGNYFIRHFGGGAGVAKWQTRAKLNSTSYIVVPAYTALFLLKIQE</sequence>
<name>A0A5C3QVT0_9AGAR</name>
<evidence type="ECO:0000313" key="3">
    <source>
        <dbReference type="EMBL" id="TFL04621.1"/>
    </source>
</evidence>
<accession>A0A5C3QVT0</accession>